<proteinExistence type="predicted"/>
<dbReference type="RefSeq" id="WP_191317700.1">
    <property type="nucleotide sequence ID" value="NZ_BNCG01000001.1"/>
</dbReference>
<evidence type="ECO:0000313" key="3">
    <source>
        <dbReference type="Proteomes" id="UP001595704"/>
    </source>
</evidence>
<dbReference type="Pfam" id="PF00903">
    <property type="entry name" value="Glyoxalase"/>
    <property type="match status" value="1"/>
</dbReference>
<dbReference type="PANTHER" id="PTHR36503">
    <property type="entry name" value="BLR2520 PROTEIN"/>
    <property type="match status" value="1"/>
</dbReference>
<accession>A0ABV7UC28</accession>
<dbReference type="PROSITE" id="PS51819">
    <property type="entry name" value="VOC"/>
    <property type="match status" value="1"/>
</dbReference>
<evidence type="ECO:0000313" key="2">
    <source>
        <dbReference type="EMBL" id="MFC3636187.1"/>
    </source>
</evidence>
<dbReference type="InterPro" id="IPR004360">
    <property type="entry name" value="Glyas_Fos-R_dOase_dom"/>
</dbReference>
<gene>
    <name evidence="2" type="ORF">ACFONL_02145</name>
</gene>
<dbReference type="PANTHER" id="PTHR36503:SF3">
    <property type="entry name" value="BLR0126 PROTEIN"/>
    <property type="match status" value="1"/>
</dbReference>
<organism evidence="2 3">
    <name type="scientific">Camelimonas fluminis</name>
    <dbReference type="NCBI Taxonomy" id="1576911"/>
    <lineage>
        <taxon>Bacteria</taxon>
        <taxon>Pseudomonadati</taxon>
        <taxon>Pseudomonadota</taxon>
        <taxon>Alphaproteobacteria</taxon>
        <taxon>Hyphomicrobiales</taxon>
        <taxon>Chelatococcaceae</taxon>
        <taxon>Camelimonas</taxon>
    </lineage>
</organism>
<comment type="caution">
    <text evidence="2">The sequence shown here is derived from an EMBL/GenBank/DDBJ whole genome shotgun (WGS) entry which is preliminary data.</text>
</comment>
<name>A0ABV7UC28_9HYPH</name>
<protein>
    <submittedName>
        <fullName evidence="2">Glyoxalase superfamily protein</fullName>
    </submittedName>
</protein>
<sequence length="128" mass="14010">MAQVLKSVTPILHVRDVPASARYFEDRLGFRTDFLHGAPPFYGSVSRDSVCLHLRFVHAPNFAELAARELSLILATIEVADVQALHAELVERGAHIVQSPTRHPWGGTDVHVVDLDGNALSFVACEAT</sequence>
<dbReference type="InterPro" id="IPR029068">
    <property type="entry name" value="Glyas_Bleomycin-R_OHBP_Dase"/>
</dbReference>
<keyword evidence="3" id="KW-1185">Reference proteome</keyword>
<dbReference type="Gene3D" id="3.10.180.10">
    <property type="entry name" value="2,3-Dihydroxybiphenyl 1,2-Dioxygenase, domain 1"/>
    <property type="match status" value="1"/>
</dbReference>
<feature type="domain" description="VOC" evidence="1">
    <location>
        <begin position="4"/>
        <end position="125"/>
    </location>
</feature>
<dbReference type="SUPFAM" id="SSF54593">
    <property type="entry name" value="Glyoxalase/Bleomycin resistance protein/Dihydroxybiphenyl dioxygenase"/>
    <property type="match status" value="1"/>
</dbReference>
<dbReference type="Proteomes" id="UP001595704">
    <property type="component" value="Unassembled WGS sequence"/>
</dbReference>
<dbReference type="InterPro" id="IPR037523">
    <property type="entry name" value="VOC_core"/>
</dbReference>
<reference evidence="3" key="1">
    <citation type="journal article" date="2019" name="Int. J. Syst. Evol. Microbiol.">
        <title>The Global Catalogue of Microorganisms (GCM) 10K type strain sequencing project: providing services to taxonomists for standard genome sequencing and annotation.</title>
        <authorList>
            <consortium name="The Broad Institute Genomics Platform"/>
            <consortium name="The Broad Institute Genome Sequencing Center for Infectious Disease"/>
            <person name="Wu L."/>
            <person name="Ma J."/>
        </authorList>
    </citation>
    <scope>NUCLEOTIDE SEQUENCE [LARGE SCALE GENOMIC DNA]</scope>
    <source>
        <strain evidence="3">KCTC 42282</strain>
    </source>
</reference>
<dbReference type="EMBL" id="JBHRYC010000023">
    <property type="protein sequence ID" value="MFC3636187.1"/>
    <property type="molecule type" value="Genomic_DNA"/>
</dbReference>
<evidence type="ECO:0000259" key="1">
    <source>
        <dbReference type="PROSITE" id="PS51819"/>
    </source>
</evidence>